<dbReference type="PANTHER" id="PTHR43793">
    <property type="entry name" value="FAD SYNTHASE"/>
    <property type="match status" value="1"/>
</dbReference>
<dbReference type="InterPro" id="IPR011914">
    <property type="entry name" value="RfaE_dom_II"/>
</dbReference>
<protein>
    <recommendedName>
        <fullName evidence="1">D-glycero-beta-D-manno-heptose 1-phosphate adenylyltransferase</fullName>
        <ecNumber evidence="1">2.7.7.70</ecNumber>
    </recommendedName>
</protein>
<dbReference type="GO" id="GO:0016779">
    <property type="term" value="F:nucleotidyltransferase activity"/>
    <property type="evidence" value="ECO:0007669"/>
    <property type="project" value="UniProtKB-KW"/>
</dbReference>
<evidence type="ECO:0000313" key="9">
    <source>
        <dbReference type="EMBL" id="BBE17892.1"/>
    </source>
</evidence>
<keyword evidence="5" id="KW-0067">ATP-binding</keyword>
<organism evidence="9 10">
    <name type="scientific">Aquipluma nitroreducens</name>
    <dbReference type="NCBI Taxonomy" id="2010828"/>
    <lineage>
        <taxon>Bacteria</taxon>
        <taxon>Pseudomonadati</taxon>
        <taxon>Bacteroidota</taxon>
        <taxon>Bacteroidia</taxon>
        <taxon>Marinilabiliales</taxon>
        <taxon>Prolixibacteraceae</taxon>
        <taxon>Aquipluma</taxon>
    </lineage>
</organism>
<reference evidence="9" key="1">
    <citation type="journal article" date="2020" name="Int. J. Syst. Evol. Microbiol.">
        <title>Aquipluma nitroreducens gen. nov. sp. nov., a novel facultatively anaerobic bacterium isolated from a freshwater lake.</title>
        <authorList>
            <person name="Watanabe M."/>
            <person name="Kojima H."/>
            <person name="Fukui M."/>
        </authorList>
    </citation>
    <scope>NUCLEOTIDE SEQUENCE</scope>
    <source>
        <strain evidence="9">MeG22</strain>
    </source>
</reference>
<evidence type="ECO:0000256" key="4">
    <source>
        <dbReference type="ARBA" id="ARBA00022741"/>
    </source>
</evidence>
<dbReference type="GO" id="GO:0005524">
    <property type="term" value="F:ATP binding"/>
    <property type="evidence" value="ECO:0007669"/>
    <property type="project" value="UniProtKB-KW"/>
</dbReference>
<name>A0A5K7S8K8_9BACT</name>
<dbReference type="GO" id="GO:0005975">
    <property type="term" value="P:carbohydrate metabolic process"/>
    <property type="evidence" value="ECO:0007669"/>
    <property type="project" value="InterPro"/>
</dbReference>
<dbReference type="EMBL" id="AP018694">
    <property type="protein sequence ID" value="BBE17892.1"/>
    <property type="molecule type" value="Genomic_DNA"/>
</dbReference>
<dbReference type="Proteomes" id="UP001193389">
    <property type="component" value="Chromosome"/>
</dbReference>
<evidence type="ECO:0000259" key="8">
    <source>
        <dbReference type="Pfam" id="PF01467"/>
    </source>
</evidence>
<dbReference type="SUPFAM" id="SSF52374">
    <property type="entry name" value="Nucleotidylyl transferase"/>
    <property type="match status" value="1"/>
</dbReference>
<dbReference type="GO" id="GO:0016773">
    <property type="term" value="F:phosphotransferase activity, alcohol group as acceptor"/>
    <property type="evidence" value="ECO:0007669"/>
    <property type="project" value="InterPro"/>
</dbReference>
<sequence length="167" mass="18495">MTLTEIIQTKIFTDVQLFIPVLNRWKQSGESVVFTNGCFDLVHRGHIDSLSKAADLGDRLIVGLNSDVSVKLLKGENRPLIDQQSRAILLASLLMVDAVVLFDEETPYELIRSVVPDVLVKGAEYQTEEIAGFDIVLAAGGRVERIELTEGFSTTDLIQRIIKGNCH</sequence>
<dbReference type="InterPro" id="IPR014729">
    <property type="entry name" value="Rossmann-like_a/b/a_fold"/>
</dbReference>
<evidence type="ECO:0000256" key="6">
    <source>
        <dbReference type="ARBA" id="ARBA00023277"/>
    </source>
</evidence>
<keyword evidence="4" id="KW-0547">Nucleotide-binding</keyword>
<dbReference type="AlphaFoldDB" id="A0A5K7S8K8"/>
<dbReference type="RefSeq" id="WP_318350853.1">
    <property type="nucleotide sequence ID" value="NZ_AP018694.1"/>
</dbReference>
<evidence type="ECO:0000256" key="3">
    <source>
        <dbReference type="ARBA" id="ARBA00022695"/>
    </source>
</evidence>
<evidence type="ECO:0000256" key="2">
    <source>
        <dbReference type="ARBA" id="ARBA00022679"/>
    </source>
</evidence>
<evidence type="ECO:0000256" key="1">
    <source>
        <dbReference type="ARBA" id="ARBA00012519"/>
    </source>
</evidence>
<evidence type="ECO:0000256" key="5">
    <source>
        <dbReference type="ARBA" id="ARBA00022840"/>
    </source>
</evidence>
<keyword evidence="2" id="KW-0808">Transferase</keyword>
<dbReference type="NCBIfam" id="TIGR00125">
    <property type="entry name" value="cyt_tran_rel"/>
    <property type="match status" value="1"/>
</dbReference>
<feature type="domain" description="Cytidyltransferase-like" evidence="8">
    <location>
        <begin position="34"/>
        <end position="159"/>
    </location>
</feature>
<dbReference type="PANTHER" id="PTHR43793:SF2">
    <property type="entry name" value="BIFUNCTIONAL PROTEIN HLDE"/>
    <property type="match status" value="1"/>
</dbReference>
<accession>A0A5K7S8K8</accession>
<comment type="catalytic activity">
    <reaction evidence="7">
        <text>D-glycero-beta-D-manno-heptose 1-phosphate + ATP + H(+) = ADP-D-glycero-beta-D-manno-heptose + diphosphate</text>
        <dbReference type="Rhea" id="RHEA:27465"/>
        <dbReference type="ChEBI" id="CHEBI:15378"/>
        <dbReference type="ChEBI" id="CHEBI:30616"/>
        <dbReference type="ChEBI" id="CHEBI:33019"/>
        <dbReference type="ChEBI" id="CHEBI:59967"/>
        <dbReference type="ChEBI" id="CHEBI:61593"/>
        <dbReference type="EC" id="2.7.7.70"/>
    </reaction>
</comment>
<dbReference type="NCBIfam" id="TIGR02199">
    <property type="entry name" value="rfaE_dom_II"/>
    <property type="match status" value="1"/>
</dbReference>
<dbReference type="InterPro" id="IPR050385">
    <property type="entry name" value="Archaeal_FAD_synthase"/>
</dbReference>
<evidence type="ECO:0000313" key="10">
    <source>
        <dbReference type="Proteomes" id="UP001193389"/>
    </source>
</evidence>
<keyword evidence="6" id="KW-0119">Carbohydrate metabolism</keyword>
<gene>
    <name evidence="9" type="ORF">AQPE_2051</name>
</gene>
<keyword evidence="10" id="KW-1185">Reference proteome</keyword>
<dbReference type="Gene3D" id="3.40.50.620">
    <property type="entry name" value="HUPs"/>
    <property type="match status" value="1"/>
</dbReference>
<dbReference type="EC" id="2.7.7.70" evidence="1"/>
<evidence type="ECO:0000256" key="7">
    <source>
        <dbReference type="ARBA" id="ARBA00047428"/>
    </source>
</evidence>
<keyword evidence="3" id="KW-0548">Nucleotidyltransferase</keyword>
<proteinExistence type="predicted"/>
<dbReference type="Pfam" id="PF01467">
    <property type="entry name" value="CTP_transf_like"/>
    <property type="match status" value="1"/>
</dbReference>
<dbReference type="InterPro" id="IPR004821">
    <property type="entry name" value="Cyt_trans-like"/>
</dbReference>
<dbReference type="KEGG" id="anf:AQPE_2051"/>